<dbReference type="InterPro" id="IPR019080">
    <property type="entry name" value="YqaJ_viral_recombinase"/>
</dbReference>
<reference evidence="2 3" key="1">
    <citation type="journal article" date="2016" name="Front. Microbiol.">
        <title>Genomic Resource of Rice Seed Associated Bacteria.</title>
        <authorList>
            <person name="Midha S."/>
            <person name="Bansal K."/>
            <person name="Sharma S."/>
            <person name="Kumar N."/>
            <person name="Patil P.P."/>
            <person name="Chaudhry V."/>
            <person name="Patil P.B."/>
        </authorList>
    </citation>
    <scope>NUCLEOTIDE SEQUENCE [LARGE SCALE GENOMIC DNA]</scope>
    <source>
        <strain evidence="2 3">NS184</strain>
    </source>
</reference>
<organism evidence="2 3">
    <name type="scientific">Curtobacterium luteum</name>
    <dbReference type="NCBI Taxonomy" id="33881"/>
    <lineage>
        <taxon>Bacteria</taxon>
        <taxon>Bacillati</taxon>
        <taxon>Actinomycetota</taxon>
        <taxon>Actinomycetes</taxon>
        <taxon>Micrococcales</taxon>
        <taxon>Microbacteriaceae</taxon>
        <taxon>Curtobacterium</taxon>
    </lineage>
</organism>
<accession>A0A175RIE4</accession>
<evidence type="ECO:0000313" key="3">
    <source>
        <dbReference type="Proteomes" id="UP000078252"/>
    </source>
</evidence>
<dbReference type="RefSeq" id="WP_058726993.1">
    <property type="nucleotide sequence ID" value="NZ_LDQC01000106.1"/>
</dbReference>
<gene>
    <name evidence="2" type="ORF">NS184_15545</name>
</gene>
<dbReference type="Gene3D" id="3.90.320.10">
    <property type="match status" value="1"/>
</dbReference>
<comment type="caution">
    <text evidence="2">The sequence shown here is derived from an EMBL/GenBank/DDBJ whole genome shotgun (WGS) entry which is preliminary data.</text>
</comment>
<dbReference type="SUPFAM" id="SSF52980">
    <property type="entry name" value="Restriction endonuclease-like"/>
    <property type="match status" value="1"/>
</dbReference>
<feature type="domain" description="YqaJ viral recombinase" evidence="1">
    <location>
        <begin position="14"/>
        <end position="152"/>
    </location>
</feature>
<dbReference type="PANTHER" id="PTHR46609">
    <property type="entry name" value="EXONUCLEASE, PHAGE-TYPE/RECB, C-TERMINAL DOMAIN-CONTAINING PROTEIN"/>
    <property type="match status" value="1"/>
</dbReference>
<dbReference type="Proteomes" id="UP000078252">
    <property type="component" value="Unassembled WGS sequence"/>
</dbReference>
<evidence type="ECO:0000259" key="1">
    <source>
        <dbReference type="Pfam" id="PF09588"/>
    </source>
</evidence>
<dbReference type="EMBL" id="LDQC01000106">
    <property type="protein sequence ID" value="KTR02532.1"/>
    <property type="molecule type" value="Genomic_DNA"/>
</dbReference>
<protein>
    <recommendedName>
        <fullName evidence="1">YqaJ viral recombinase domain-containing protein</fullName>
    </recommendedName>
</protein>
<dbReference type="STRING" id="33881.NS184_15545"/>
<sequence>MTLTIYQVEQGSQDWLDLRCGMLTASTIGKLITSTGKLADNDTARGVMQTLIAERISGHVEYVHPSFDMQRGTMDEPYARELYAEQYAPVEEVGFATLDVGPYKLGASPDGLVGADGGLEIKSRVPKVQLRTFLDNRVPPANVPQVHGCMFVFDREWWDYCSYAGGWPLFVKRVYRDEKWDAAIVAALNSYEQQAADTIAAYTTATAGRPIAERIDHWADDEIRI</sequence>
<dbReference type="InterPro" id="IPR011335">
    <property type="entry name" value="Restrct_endonuc-II-like"/>
</dbReference>
<dbReference type="CDD" id="cd22343">
    <property type="entry name" value="PDDEXK_lambda_exonuclease-like"/>
    <property type="match status" value="1"/>
</dbReference>
<dbReference type="PATRIC" id="fig|33881.3.peg.97"/>
<dbReference type="PANTHER" id="PTHR46609:SF6">
    <property type="entry name" value="EXONUCLEASE, PHAGE-TYPE_RECB, C-TERMINAL DOMAIN-CONTAINING PROTEIN-RELATED"/>
    <property type="match status" value="1"/>
</dbReference>
<proteinExistence type="predicted"/>
<name>A0A175RIE4_9MICO</name>
<dbReference type="Pfam" id="PF09588">
    <property type="entry name" value="YqaJ"/>
    <property type="match status" value="1"/>
</dbReference>
<evidence type="ECO:0000313" key="2">
    <source>
        <dbReference type="EMBL" id="KTR02532.1"/>
    </source>
</evidence>
<dbReference type="InterPro" id="IPR051703">
    <property type="entry name" value="NF-kappa-B_Signaling_Reg"/>
</dbReference>
<dbReference type="AlphaFoldDB" id="A0A175RIE4"/>
<dbReference type="InterPro" id="IPR011604">
    <property type="entry name" value="PDDEXK-like_dom_sf"/>
</dbReference>